<feature type="transmembrane region" description="Helical" evidence="2">
    <location>
        <begin position="179"/>
        <end position="196"/>
    </location>
</feature>
<sequence length="561" mass="62682">MSDKNDKELHERMRHLERRVEQLEKQLREEKERDLVTPKPSPEDQSFAQKRSEETGSRFIPDEIQFDEQWLNRIGIGLLLIGVAFLFKYSVDQGWLIPPVRSMIGLGIGMFLFGSGLRMDESMNPFRQIMLGGGIGVFYITGFATYQLYTFLPVTIIWLFMIVVTLLALSLSLQQNEPILSVTGILGALGTPFMLYSGSGSVVMLMAYTVLILVAAAVIYYKKGWQSLLWSILTGGLTVVGVGVVTTSFYSEPATEMDRWMLQFGVVVWALCSWGIAVARNIGEPVREASAAVHLSVFAVPLWILPLVVINWELNEESLAMVAFGLAAIGAAGYYTFQHRKASTLALSHGLMGLIMGTIGVILFFEGTPLYIILVAETVALRYIAMQTGVSRLSIGSHFLFLVVLLWTFNALSEISYSEEASLLSIDAFSQLIFIIVSGTYLSAWLPQEVPQKLYRITSHLLLLFWIYQMFSMLSNGQAWVTITWGLYAIVLIAAGFIKFGRDVRLTGMATLFLVVAKLFWVDLAQLQALWRILLFIGFGGVLMLLGYYLQSTLHKAESEI</sequence>
<keyword evidence="2" id="KW-1133">Transmembrane helix</keyword>
<feature type="transmembrane region" description="Helical" evidence="2">
    <location>
        <begin position="129"/>
        <end position="149"/>
    </location>
</feature>
<dbReference type="PANTHER" id="PTHR38434">
    <property type="entry name" value="BLL2549 PROTEIN"/>
    <property type="match status" value="1"/>
</dbReference>
<feature type="transmembrane region" description="Helical" evidence="2">
    <location>
        <begin position="318"/>
        <end position="337"/>
    </location>
</feature>
<protein>
    <submittedName>
        <fullName evidence="3">DUF2339 domain-containing protein</fullName>
    </submittedName>
</protein>
<dbReference type="RefSeq" id="WP_265791709.1">
    <property type="nucleotide sequence ID" value="NZ_BAABRS010000005.1"/>
</dbReference>
<keyword evidence="4" id="KW-1185">Reference proteome</keyword>
<feature type="transmembrane region" description="Helical" evidence="2">
    <location>
        <begin position="344"/>
        <end position="364"/>
    </location>
</feature>
<feature type="transmembrane region" description="Helical" evidence="2">
    <location>
        <begin position="228"/>
        <end position="250"/>
    </location>
</feature>
<feature type="transmembrane region" description="Helical" evidence="2">
    <location>
        <begin position="262"/>
        <end position="279"/>
    </location>
</feature>
<feature type="transmembrane region" description="Helical" evidence="2">
    <location>
        <begin position="398"/>
        <end position="417"/>
    </location>
</feature>
<dbReference type="EMBL" id="JAJNDC010000005">
    <property type="protein sequence ID" value="MCW9714432.1"/>
    <property type="molecule type" value="Genomic_DNA"/>
</dbReference>
<feature type="compositionally biased region" description="Basic and acidic residues" evidence="1">
    <location>
        <begin position="27"/>
        <end position="36"/>
    </location>
</feature>
<dbReference type="InterPro" id="IPR019286">
    <property type="entry name" value="DUF2339_TM"/>
</dbReference>
<feature type="transmembrane region" description="Helical" evidence="2">
    <location>
        <begin position="504"/>
        <end position="524"/>
    </location>
</feature>
<feature type="transmembrane region" description="Helical" evidence="2">
    <location>
        <begin position="202"/>
        <end position="221"/>
    </location>
</feature>
<feature type="transmembrane region" description="Helical" evidence="2">
    <location>
        <begin position="477"/>
        <end position="497"/>
    </location>
</feature>
<reference evidence="3 4" key="1">
    <citation type="submission" date="2021-11" db="EMBL/GenBank/DDBJ databases">
        <title>Aliifidinibius sp. nov., a new bacterium isolated from saline soil.</title>
        <authorList>
            <person name="Galisteo C."/>
            <person name="De La Haba R."/>
            <person name="Sanchez-Porro C."/>
            <person name="Ventosa A."/>
        </authorList>
    </citation>
    <scope>NUCLEOTIDE SEQUENCE [LARGE SCALE GENOMIC DNA]</scope>
    <source>
        <strain evidence="3 4">KACC 190600</strain>
    </source>
</reference>
<feature type="region of interest" description="Disordered" evidence="1">
    <location>
        <begin position="27"/>
        <end position="55"/>
    </location>
</feature>
<feature type="transmembrane region" description="Helical" evidence="2">
    <location>
        <begin position="155"/>
        <end position="172"/>
    </location>
</feature>
<feature type="transmembrane region" description="Helical" evidence="2">
    <location>
        <begin position="95"/>
        <end position="117"/>
    </location>
</feature>
<evidence type="ECO:0000256" key="1">
    <source>
        <dbReference type="SAM" id="MobiDB-lite"/>
    </source>
</evidence>
<feature type="transmembrane region" description="Helical" evidence="2">
    <location>
        <begin position="70"/>
        <end position="89"/>
    </location>
</feature>
<dbReference type="PANTHER" id="PTHR38434:SF1">
    <property type="entry name" value="BLL2549 PROTEIN"/>
    <property type="match status" value="1"/>
</dbReference>
<evidence type="ECO:0000313" key="4">
    <source>
        <dbReference type="Proteomes" id="UP001207337"/>
    </source>
</evidence>
<feature type="transmembrane region" description="Helical" evidence="2">
    <location>
        <begin position="530"/>
        <end position="550"/>
    </location>
</feature>
<gene>
    <name evidence="3" type="ORF">LQ318_16115</name>
</gene>
<name>A0ABT3Q2T7_9BACT</name>
<keyword evidence="2" id="KW-0472">Membrane</keyword>
<dbReference type="Pfam" id="PF10101">
    <property type="entry name" value="DUF2339"/>
    <property type="match status" value="2"/>
</dbReference>
<keyword evidence="2" id="KW-0812">Transmembrane</keyword>
<proteinExistence type="predicted"/>
<evidence type="ECO:0000313" key="3">
    <source>
        <dbReference type="EMBL" id="MCW9714432.1"/>
    </source>
</evidence>
<evidence type="ECO:0000256" key="2">
    <source>
        <dbReference type="SAM" id="Phobius"/>
    </source>
</evidence>
<feature type="transmembrane region" description="Helical" evidence="2">
    <location>
        <begin position="291"/>
        <end position="312"/>
    </location>
</feature>
<organism evidence="3 4">
    <name type="scientific">Fodinibius salicampi</name>
    <dbReference type="NCBI Taxonomy" id="1920655"/>
    <lineage>
        <taxon>Bacteria</taxon>
        <taxon>Pseudomonadati</taxon>
        <taxon>Balneolota</taxon>
        <taxon>Balneolia</taxon>
        <taxon>Balneolales</taxon>
        <taxon>Balneolaceae</taxon>
        <taxon>Fodinibius</taxon>
    </lineage>
</organism>
<comment type="caution">
    <text evidence="3">The sequence shown here is derived from an EMBL/GenBank/DDBJ whole genome shotgun (WGS) entry which is preliminary data.</text>
</comment>
<feature type="transmembrane region" description="Helical" evidence="2">
    <location>
        <begin position="423"/>
        <end position="442"/>
    </location>
</feature>
<accession>A0ABT3Q2T7</accession>
<dbReference type="Proteomes" id="UP001207337">
    <property type="component" value="Unassembled WGS sequence"/>
</dbReference>